<evidence type="ECO:0000256" key="8">
    <source>
        <dbReference type="SAM" id="MobiDB-lite"/>
    </source>
</evidence>
<feature type="compositionally biased region" description="Acidic residues" evidence="8">
    <location>
        <begin position="494"/>
        <end position="532"/>
    </location>
</feature>
<dbReference type="InterPro" id="IPR026160">
    <property type="entry name" value="Ric3"/>
</dbReference>
<organism evidence="11">
    <name type="scientific">Graphocephala atropunctata</name>
    <dbReference type="NCBI Taxonomy" id="36148"/>
    <lineage>
        <taxon>Eukaryota</taxon>
        <taxon>Metazoa</taxon>
        <taxon>Ecdysozoa</taxon>
        <taxon>Arthropoda</taxon>
        <taxon>Hexapoda</taxon>
        <taxon>Insecta</taxon>
        <taxon>Pterygota</taxon>
        <taxon>Neoptera</taxon>
        <taxon>Paraneoptera</taxon>
        <taxon>Hemiptera</taxon>
        <taxon>Auchenorrhyncha</taxon>
        <taxon>Membracoidea</taxon>
        <taxon>Cicadellidae</taxon>
        <taxon>Cicadellinae</taxon>
        <taxon>Cicadellini</taxon>
        <taxon>Graphocephala</taxon>
    </lineage>
</organism>
<accession>A0A1B6KU82</accession>
<evidence type="ECO:0000259" key="10">
    <source>
        <dbReference type="Pfam" id="PF15361"/>
    </source>
</evidence>
<dbReference type="GO" id="GO:0045202">
    <property type="term" value="C:synapse"/>
    <property type="evidence" value="ECO:0007669"/>
    <property type="project" value="GOC"/>
</dbReference>
<evidence type="ECO:0000256" key="5">
    <source>
        <dbReference type="ARBA" id="ARBA00022989"/>
    </source>
</evidence>
<dbReference type="PANTHER" id="PTHR21723">
    <property type="entry name" value="RESISTANCE TO INHIBITORS OF CHOLINESTERASE PROTEIN 3 RIC3"/>
    <property type="match status" value="1"/>
</dbReference>
<dbReference type="GO" id="GO:0005789">
    <property type="term" value="C:endoplasmic reticulum membrane"/>
    <property type="evidence" value="ECO:0007669"/>
    <property type="project" value="UniProtKB-SubCell"/>
</dbReference>
<keyword evidence="3 9" id="KW-0812">Transmembrane</keyword>
<keyword evidence="6 9" id="KW-0472">Membrane</keyword>
<evidence type="ECO:0000256" key="9">
    <source>
        <dbReference type="SAM" id="Phobius"/>
    </source>
</evidence>
<evidence type="ECO:0000256" key="3">
    <source>
        <dbReference type="ARBA" id="ARBA00022692"/>
    </source>
</evidence>
<keyword evidence="5 9" id="KW-1133">Transmembrane helix</keyword>
<comment type="subcellular location">
    <subcellularLocation>
        <location evidence="1">Endoplasmic reticulum membrane</location>
    </subcellularLocation>
</comment>
<dbReference type="GO" id="GO:0043005">
    <property type="term" value="C:neuron projection"/>
    <property type="evidence" value="ECO:0007669"/>
    <property type="project" value="TreeGrafter"/>
</dbReference>
<dbReference type="EMBL" id="GEBQ01024972">
    <property type="protein sequence ID" value="JAT15005.1"/>
    <property type="molecule type" value="Transcribed_RNA"/>
</dbReference>
<feature type="transmembrane region" description="Helical" evidence="9">
    <location>
        <begin position="12"/>
        <end position="33"/>
    </location>
</feature>
<dbReference type="PANTHER" id="PTHR21723:SF3">
    <property type="entry name" value="PROTEIN RIC-3"/>
    <property type="match status" value="1"/>
</dbReference>
<feature type="compositionally biased region" description="Acidic residues" evidence="8">
    <location>
        <begin position="560"/>
        <end position="576"/>
    </location>
</feature>
<keyword evidence="7" id="KW-0175">Coiled coil</keyword>
<gene>
    <name evidence="11" type="ORF">g.38762</name>
</gene>
<name>A0A1B6KU82_9HEMI</name>
<evidence type="ECO:0000256" key="4">
    <source>
        <dbReference type="ARBA" id="ARBA00022824"/>
    </source>
</evidence>
<feature type="coiled-coil region" evidence="7">
    <location>
        <begin position="310"/>
        <end position="337"/>
    </location>
</feature>
<keyword evidence="4" id="KW-0256">Endoplasmic reticulum</keyword>
<evidence type="ECO:0000256" key="1">
    <source>
        <dbReference type="ARBA" id="ARBA00004586"/>
    </source>
</evidence>
<evidence type="ECO:0000256" key="2">
    <source>
        <dbReference type="ARBA" id="ARBA00008538"/>
    </source>
</evidence>
<protein>
    <recommendedName>
        <fullName evidence="10">Resistance to inhibitors of cholinesterase protein 3 N-terminal domain-containing protein</fullName>
    </recommendedName>
</protein>
<reference evidence="11" key="1">
    <citation type="submission" date="2015-11" db="EMBL/GenBank/DDBJ databases">
        <title>De novo transcriptome assembly of four potential Pierce s Disease insect vectors from Arizona vineyards.</title>
        <authorList>
            <person name="Tassone E.E."/>
        </authorList>
    </citation>
    <scope>NUCLEOTIDE SEQUENCE</scope>
</reference>
<dbReference type="GO" id="GO:0043025">
    <property type="term" value="C:neuronal cell body"/>
    <property type="evidence" value="ECO:0007669"/>
    <property type="project" value="TreeGrafter"/>
</dbReference>
<feature type="region of interest" description="Disordered" evidence="8">
    <location>
        <begin position="483"/>
        <end position="627"/>
    </location>
</feature>
<evidence type="ECO:0000313" key="11">
    <source>
        <dbReference type="EMBL" id="JAT15005.1"/>
    </source>
</evidence>
<dbReference type="AlphaFoldDB" id="A0A1B6KU82"/>
<proteinExistence type="inferred from homology"/>
<feature type="compositionally biased region" description="Acidic residues" evidence="8">
    <location>
        <begin position="596"/>
        <end position="614"/>
    </location>
</feature>
<evidence type="ECO:0000256" key="7">
    <source>
        <dbReference type="SAM" id="Coils"/>
    </source>
</evidence>
<feature type="transmembrane region" description="Helical" evidence="9">
    <location>
        <begin position="237"/>
        <end position="259"/>
    </location>
</feature>
<dbReference type="GO" id="GO:0034394">
    <property type="term" value="P:protein localization to cell surface"/>
    <property type="evidence" value="ECO:0007669"/>
    <property type="project" value="TreeGrafter"/>
</dbReference>
<sequence length="627" mass="70180">MATEFGTGKTIFILAIVVGCFAILWPKIFYPMLQSSVAVKPNIVPTTDCCDVIFEKDLNAIKIMTQLCEKILSSQSDFDKRLLLSFQQGKLTKEIVHKCNAEVHDKCNIDITEFLNDKVRLGRTYQQMLSELRSLNSSFCLKTNFGISPGLIGAPRRMRVWEAKNLRQERPPHLRPHMIHPALREKGRAIPHSHIVPRVMEKETPAATPLPMPGMRPPMGGAGHVVPAPKGSSTMGIIMPLYTIGIVIFFMYTMMKLIFKKSDESTAYKEFQPDPEFRRVVFSDTEYVRHKNHKEIHLEDTSTKLGWKERDARDVELDQLRRRLEETEAAMERIVAQMVTVPHKPKPSPPQDVSAEPIVVKEAAKEATKEEETEPEQVEGKGSGVGGGGAVQVVGMEQTESVEGGQKWSRPPTPLTPRSATPTVPTPEPQSIYLEGSLPSQSQLLVSQSEIERLTQENDESPVILAGKVTLSLIGLDDALKTDNAGPVITSVSSDEEEVSEEEEEDEEIVEQVSEDEAEAVDDIEVNGDEDPTTNYLTASAAGGLGDETAMDFSAIEPHQDDEEEEEEEEEELEEDIVVKTESLHKNPVVEPKQAEEEEEEEEEEDEEEEEEEEVGRPQSLQRQHQR</sequence>
<comment type="similarity">
    <text evidence="2">Belongs to the ric-3 family.</text>
</comment>
<dbReference type="GO" id="GO:0007271">
    <property type="term" value="P:synaptic transmission, cholinergic"/>
    <property type="evidence" value="ECO:0007669"/>
    <property type="project" value="TreeGrafter"/>
</dbReference>
<dbReference type="InterPro" id="IPR032763">
    <property type="entry name" value="RIC3_N"/>
</dbReference>
<dbReference type="Pfam" id="PF15361">
    <property type="entry name" value="RIC3"/>
    <property type="match status" value="1"/>
</dbReference>
<feature type="region of interest" description="Disordered" evidence="8">
    <location>
        <begin position="363"/>
        <end position="434"/>
    </location>
</feature>
<feature type="compositionally biased region" description="Gly residues" evidence="8">
    <location>
        <begin position="381"/>
        <end position="390"/>
    </location>
</feature>
<evidence type="ECO:0000256" key="6">
    <source>
        <dbReference type="ARBA" id="ARBA00023136"/>
    </source>
</evidence>
<feature type="domain" description="Resistance to inhibitors of cholinesterase protein 3 N-terminal" evidence="10">
    <location>
        <begin position="176"/>
        <end position="335"/>
    </location>
</feature>